<evidence type="ECO:0000256" key="1">
    <source>
        <dbReference type="SAM" id="MobiDB-lite"/>
    </source>
</evidence>
<dbReference type="GO" id="GO:0003676">
    <property type="term" value="F:nucleic acid binding"/>
    <property type="evidence" value="ECO:0007669"/>
    <property type="project" value="InterPro"/>
</dbReference>
<dbReference type="AlphaFoldDB" id="A0A4S4LFU0"/>
<evidence type="ECO:0008006" key="5">
    <source>
        <dbReference type="Google" id="ProtNLM"/>
    </source>
</evidence>
<dbReference type="SUPFAM" id="SSF54928">
    <property type="entry name" value="RNA-binding domain, RBD"/>
    <property type="match status" value="1"/>
</dbReference>
<reference evidence="3 4" key="1">
    <citation type="submission" date="2019-02" db="EMBL/GenBank/DDBJ databases">
        <title>Genome sequencing of the rare red list fungi Phellinidium pouzarii.</title>
        <authorList>
            <person name="Buettner E."/>
            <person name="Kellner H."/>
        </authorList>
    </citation>
    <scope>NUCLEOTIDE SEQUENCE [LARGE SCALE GENOMIC DNA]</scope>
    <source>
        <strain evidence="3 4">DSM 108285</strain>
    </source>
</reference>
<dbReference type="CDD" id="cd00590">
    <property type="entry name" value="RRM_SF"/>
    <property type="match status" value="1"/>
</dbReference>
<feature type="compositionally biased region" description="Basic and acidic residues" evidence="1">
    <location>
        <begin position="242"/>
        <end position="251"/>
    </location>
</feature>
<feature type="signal peptide" evidence="2">
    <location>
        <begin position="1"/>
        <end position="15"/>
    </location>
</feature>
<dbReference type="OrthoDB" id="5541797at2759"/>
<name>A0A4S4LFU0_9AGAM</name>
<comment type="caution">
    <text evidence="3">The sequence shown here is derived from an EMBL/GenBank/DDBJ whole genome shotgun (WGS) entry which is preliminary data.</text>
</comment>
<evidence type="ECO:0000313" key="4">
    <source>
        <dbReference type="Proteomes" id="UP000308199"/>
    </source>
</evidence>
<dbReference type="EMBL" id="SGPK01000027">
    <property type="protein sequence ID" value="THH10782.1"/>
    <property type="molecule type" value="Genomic_DNA"/>
</dbReference>
<gene>
    <name evidence="3" type="ORF">EW145_g1089</name>
</gene>
<proteinExistence type="predicted"/>
<organism evidence="3 4">
    <name type="scientific">Phellinidium pouzarii</name>
    <dbReference type="NCBI Taxonomy" id="167371"/>
    <lineage>
        <taxon>Eukaryota</taxon>
        <taxon>Fungi</taxon>
        <taxon>Dikarya</taxon>
        <taxon>Basidiomycota</taxon>
        <taxon>Agaricomycotina</taxon>
        <taxon>Agaricomycetes</taxon>
        <taxon>Hymenochaetales</taxon>
        <taxon>Hymenochaetaceae</taxon>
        <taxon>Phellinidium</taxon>
    </lineage>
</organism>
<keyword evidence="4" id="KW-1185">Reference proteome</keyword>
<feature type="chain" id="PRO_5020405079" description="RRM domain-containing protein" evidence="2">
    <location>
        <begin position="16"/>
        <end position="805"/>
    </location>
</feature>
<accession>A0A4S4LFU0</accession>
<dbReference type="Proteomes" id="UP000308199">
    <property type="component" value="Unassembled WGS sequence"/>
</dbReference>
<feature type="region of interest" description="Disordered" evidence="1">
    <location>
        <begin position="234"/>
        <end position="259"/>
    </location>
</feature>
<keyword evidence="2" id="KW-0732">Signal</keyword>
<dbReference type="InterPro" id="IPR035979">
    <property type="entry name" value="RBD_domain_sf"/>
</dbReference>
<evidence type="ECO:0000313" key="3">
    <source>
        <dbReference type="EMBL" id="THH10782.1"/>
    </source>
</evidence>
<protein>
    <recommendedName>
        <fullName evidence="5">RRM domain-containing protein</fullName>
    </recommendedName>
</protein>
<evidence type="ECO:0000256" key="2">
    <source>
        <dbReference type="SAM" id="SignalP"/>
    </source>
</evidence>
<sequence>MVAIALVLFAAAICGFNVFPHLVRNNGLTLYYPKTNIYTTSHSSSLVAHTSSKVLAPDERATQPTVAVASSIDSPSAPTYTSLVIETTLKAISKHSPSLDYIDKQSVETAADVQLEITQKENTLEATPEDGIVKTTQEEILLVTPSKDAMVMITPEEILVEAIPKMTVLDATLEKDSIDRIPENVFIRANLKTVAEETPEEAVVEKETKGTVETLKATLRSAMVKTTAGDSMAEPALGKTMTGRDHEEDATPKNTNFKPVFEDTSIGSTLVDPAIESIMSEIFNQMASDSETVVEKVLDDASIEPTKTQRMRTGNHELSFSSEIEKTLHGADFSYFNAVSPLRILLKIYTMETYLFKGTSLGGFLTIIMGLSLSVPVLSVLLRYKKASERSELRVPTSTLRASFASAFPLYSRTNGSSIFQETSLPSINHNTSVHTDSHHDEQFKVQDKTQPAHSTYIPPHKRSAGLADCEPMPDFEPHKTTDYEPFLASPFGRPRRNRSYLHWRHEQYKIFSDFIDALPYLSDDEGESPAGSAADHASDWRQKNFTKPDLFRTCFNTARPTTQFSEESDFKLLFEVSALNEETEQTPDDRDKKYILVSGLPRSAVPADVLRLARQVGKDDGSLLNIADVKMDYHRFMPTGRAFVVMTRSDFVMNALSKLRDTQVTTLPVKAYRPHTPRMQRTRGVKGRAEAAERSVLDGNGIGGGVSPKGSDVVLWGLPGTVTSQAFKYYLRRVELVGVQPNGEPKCEIMKVDTPRKNFSLIAKYLIRLNSPAEAHAFVRRLHMTYFLPEVFGTKHLVRARVVY</sequence>